<reference evidence="6 7" key="1">
    <citation type="journal article" date="2016" name="Sci. Rep.">
        <title>Penicillium arizonense, a new, genome sequenced fungal species, reveals a high chemical diversity in secreted metabolites.</title>
        <authorList>
            <person name="Grijseels S."/>
            <person name="Nielsen J.C."/>
            <person name="Randelovic M."/>
            <person name="Nielsen J."/>
            <person name="Nielsen K.F."/>
            <person name="Workman M."/>
            <person name="Frisvad J.C."/>
        </authorList>
    </citation>
    <scope>NUCLEOTIDE SEQUENCE [LARGE SCALE GENOMIC DNA]</scope>
    <source>
        <strain evidence="6 7">CBS 141311</strain>
    </source>
</reference>
<proteinExistence type="inferred from homology"/>
<dbReference type="Gene3D" id="3.30.1360.20">
    <property type="entry name" value="Transcriptional coactivator/pterin dehydratase"/>
    <property type="match status" value="1"/>
</dbReference>
<protein>
    <recommendedName>
        <fullName evidence="3">4a-hydroxytetrahydrobiopterin dehydratase</fullName>
        <ecNumber evidence="3">4.2.1.96</ecNumber>
    </recommendedName>
    <alternativeName>
        <fullName evidence="5">4-alpha-hydroxy-tetrahydropterin dehydratase</fullName>
    </alternativeName>
</protein>
<dbReference type="InterPro" id="IPR036428">
    <property type="entry name" value="PCD_sf"/>
</dbReference>
<dbReference type="OrthoDB" id="277398at2759"/>
<comment type="similarity">
    <text evidence="2">Belongs to the pterin-4-alpha-carbinolamine dehydratase family.</text>
</comment>
<dbReference type="GO" id="GO:0008124">
    <property type="term" value="F:4-alpha-hydroxytetrahydrobiopterin dehydratase activity"/>
    <property type="evidence" value="ECO:0007669"/>
    <property type="project" value="UniProtKB-EC"/>
</dbReference>
<accession>A0A1F5LLW4</accession>
<dbReference type="Pfam" id="PF01329">
    <property type="entry name" value="Pterin_4a"/>
    <property type="match status" value="1"/>
</dbReference>
<dbReference type="CDD" id="cd00488">
    <property type="entry name" value="PCD_DCoH"/>
    <property type="match status" value="1"/>
</dbReference>
<evidence type="ECO:0000256" key="4">
    <source>
        <dbReference type="ARBA" id="ARBA00023239"/>
    </source>
</evidence>
<dbReference type="Proteomes" id="UP000177622">
    <property type="component" value="Unassembled WGS sequence"/>
</dbReference>
<dbReference type="GeneID" id="34575662"/>
<dbReference type="PANTHER" id="PTHR12599">
    <property type="entry name" value="PTERIN-4-ALPHA-CARBINOLAMINE DEHYDRATASE"/>
    <property type="match status" value="1"/>
</dbReference>
<evidence type="ECO:0000256" key="1">
    <source>
        <dbReference type="ARBA" id="ARBA00001554"/>
    </source>
</evidence>
<evidence type="ECO:0000256" key="2">
    <source>
        <dbReference type="ARBA" id="ARBA00006472"/>
    </source>
</evidence>
<dbReference type="EC" id="4.2.1.96" evidence="3"/>
<dbReference type="AlphaFoldDB" id="A0A1F5LLW4"/>
<keyword evidence="7" id="KW-1185">Reference proteome</keyword>
<dbReference type="STRING" id="1835702.A0A1F5LLW4"/>
<sequence>MSLQSTLRLCRPSTIRPLRSVTPRLRLQAVPRMASTLQFAEGEDTQQLTRDAEALLQQGWALDGEGMGITKTFHFKSYFKAVSFVNLVAAESASKKHHPTMTVRIGSVDVHWTTHRPRGFTSKDVALARHCEQGAGLMAVDPSQGLNCAKGK</sequence>
<gene>
    <name evidence="6" type="ORF">PENARI_c007G05097</name>
</gene>
<comment type="catalytic activity">
    <reaction evidence="1">
        <text>(4aS,6R)-4a-hydroxy-L-erythro-5,6,7,8-tetrahydrobiopterin = (6R)-L-erythro-6,7-dihydrobiopterin + H2O</text>
        <dbReference type="Rhea" id="RHEA:11920"/>
        <dbReference type="ChEBI" id="CHEBI:15377"/>
        <dbReference type="ChEBI" id="CHEBI:15642"/>
        <dbReference type="ChEBI" id="CHEBI:43120"/>
        <dbReference type="EC" id="4.2.1.96"/>
    </reaction>
</comment>
<dbReference type="SUPFAM" id="SSF55248">
    <property type="entry name" value="PCD-like"/>
    <property type="match status" value="1"/>
</dbReference>
<dbReference type="InterPro" id="IPR001533">
    <property type="entry name" value="Pterin_deHydtase"/>
</dbReference>
<comment type="caution">
    <text evidence="6">The sequence shown here is derived from an EMBL/GenBank/DDBJ whole genome shotgun (WGS) entry which is preliminary data.</text>
</comment>
<evidence type="ECO:0000256" key="3">
    <source>
        <dbReference type="ARBA" id="ARBA00013252"/>
    </source>
</evidence>
<organism evidence="6 7">
    <name type="scientific">Penicillium arizonense</name>
    <dbReference type="NCBI Taxonomy" id="1835702"/>
    <lineage>
        <taxon>Eukaryota</taxon>
        <taxon>Fungi</taxon>
        <taxon>Dikarya</taxon>
        <taxon>Ascomycota</taxon>
        <taxon>Pezizomycotina</taxon>
        <taxon>Eurotiomycetes</taxon>
        <taxon>Eurotiomycetidae</taxon>
        <taxon>Eurotiales</taxon>
        <taxon>Aspergillaceae</taxon>
        <taxon>Penicillium</taxon>
    </lineage>
</organism>
<dbReference type="RefSeq" id="XP_022489346.1">
    <property type="nucleotide sequence ID" value="XM_022630928.1"/>
</dbReference>
<dbReference type="PANTHER" id="PTHR12599:SF0">
    <property type="entry name" value="PTERIN-4-ALPHA-CARBINOLAMINE DEHYDRATASE"/>
    <property type="match status" value="1"/>
</dbReference>
<dbReference type="EMBL" id="LXJU01000007">
    <property type="protein sequence ID" value="OGE53909.1"/>
    <property type="molecule type" value="Genomic_DNA"/>
</dbReference>
<keyword evidence="4" id="KW-0456">Lyase</keyword>
<dbReference type="GO" id="GO:0006729">
    <property type="term" value="P:tetrahydrobiopterin biosynthetic process"/>
    <property type="evidence" value="ECO:0007669"/>
    <property type="project" value="InterPro"/>
</dbReference>
<name>A0A1F5LLW4_PENAI</name>
<evidence type="ECO:0000313" key="7">
    <source>
        <dbReference type="Proteomes" id="UP000177622"/>
    </source>
</evidence>
<evidence type="ECO:0000256" key="5">
    <source>
        <dbReference type="ARBA" id="ARBA00030497"/>
    </source>
</evidence>
<evidence type="ECO:0000313" key="6">
    <source>
        <dbReference type="EMBL" id="OGE53909.1"/>
    </source>
</evidence>